<gene>
    <name evidence="1" type="ORF">E2C01_072256</name>
</gene>
<reference evidence="1 2" key="1">
    <citation type="submission" date="2019-05" db="EMBL/GenBank/DDBJ databases">
        <title>Another draft genome of Portunus trituberculatus and its Hox gene families provides insights of decapod evolution.</title>
        <authorList>
            <person name="Jeong J.-H."/>
            <person name="Song I."/>
            <person name="Kim S."/>
            <person name="Choi T."/>
            <person name="Kim D."/>
            <person name="Ryu S."/>
            <person name="Kim W."/>
        </authorList>
    </citation>
    <scope>NUCLEOTIDE SEQUENCE [LARGE SCALE GENOMIC DNA]</scope>
    <source>
        <tissue evidence="1">Muscle</tissue>
    </source>
</reference>
<evidence type="ECO:0000313" key="2">
    <source>
        <dbReference type="Proteomes" id="UP000324222"/>
    </source>
</evidence>
<keyword evidence="2" id="KW-1185">Reference proteome</keyword>
<comment type="caution">
    <text evidence="1">The sequence shown here is derived from an EMBL/GenBank/DDBJ whole genome shotgun (WGS) entry which is preliminary data.</text>
</comment>
<dbReference type="AlphaFoldDB" id="A0A5B7I7A4"/>
<dbReference type="EMBL" id="VSRR010046766">
    <property type="protein sequence ID" value="MPC77789.1"/>
    <property type="molecule type" value="Genomic_DNA"/>
</dbReference>
<proteinExistence type="predicted"/>
<sequence>MRILFVTPLVWQIDSFPATGHNCFCIRGLQGNCQREQSPPDVFRGSRILNSSCAAIRCSS</sequence>
<protein>
    <submittedName>
        <fullName evidence="1">Uncharacterized protein</fullName>
    </submittedName>
</protein>
<dbReference type="Proteomes" id="UP000324222">
    <property type="component" value="Unassembled WGS sequence"/>
</dbReference>
<accession>A0A5B7I7A4</accession>
<evidence type="ECO:0000313" key="1">
    <source>
        <dbReference type="EMBL" id="MPC77789.1"/>
    </source>
</evidence>
<organism evidence="1 2">
    <name type="scientific">Portunus trituberculatus</name>
    <name type="common">Swimming crab</name>
    <name type="synonym">Neptunus trituberculatus</name>
    <dbReference type="NCBI Taxonomy" id="210409"/>
    <lineage>
        <taxon>Eukaryota</taxon>
        <taxon>Metazoa</taxon>
        <taxon>Ecdysozoa</taxon>
        <taxon>Arthropoda</taxon>
        <taxon>Crustacea</taxon>
        <taxon>Multicrustacea</taxon>
        <taxon>Malacostraca</taxon>
        <taxon>Eumalacostraca</taxon>
        <taxon>Eucarida</taxon>
        <taxon>Decapoda</taxon>
        <taxon>Pleocyemata</taxon>
        <taxon>Brachyura</taxon>
        <taxon>Eubrachyura</taxon>
        <taxon>Portunoidea</taxon>
        <taxon>Portunidae</taxon>
        <taxon>Portuninae</taxon>
        <taxon>Portunus</taxon>
    </lineage>
</organism>
<name>A0A5B7I7A4_PORTR</name>